<dbReference type="RefSeq" id="WP_090455236.1">
    <property type="nucleotide sequence ID" value="NZ_FNTC01000002.1"/>
</dbReference>
<dbReference type="AlphaFoldDB" id="A0A231GRE9"/>
<organism evidence="1 2">
    <name type="scientific">Pseudomonas jessenii</name>
    <dbReference type="NCBI Taxonomy" id="77298"/>
    <lineage>
        <taxon>Bacteria</taxon>
        <taxon>Pseudomonadati</taxon>
        <taxon>Pseudomonadota</taxon>
        <taxon>Gammaproteobacteria</taxon>
        <taxon>Pseudomonadales</taxon>
        <taxon>Pseudomonadaceae</taxon>
        <taxon>Pseudomonas</taxon>
    </lineage>
</organism>
<evidence type="ECO:0000313" key="1">
    <source>
        <dbReference type="EMBL" id="SEC34794.1"/>
    </source>
</evidence>
<evidence type="ECO:0000313" key="2">
    <source>
        <dbReference type="Proteomes" id="UP000198542"/>
    </source>
</evidence>
<keyword evidence="2" id="KW-1185">Reference proteome</keyword>
<protein>
    <submittedName>
        <fullName evidence="1">Uncharacterized protein</fullName>
    </submittedName>
</protein>
<proteinExistence type="predicted"/>
<dbReference type="Proteomes" id="UP000198542">
    <property type="component" value="Unassembled WGS sequence"/>
</dbReference>
<sequence length="243" mass="27362">MSAQDRELLDQVLAAHGGLVRWNSFNKVCATIVTGGSLWGMKGLTQDSAPRQMTAWLHEQRASVKPFGAPEQFTAYTPNRIAIENTAGKVIAERHAPRASFKGHGEHTAWDPLHRAYFNGYAMWSYLTMPFLFTLPGVTCEEIEPLQEGAELWRHLRVHFPDSIATHSTIQDFYFGDDFLLRRHDYNVDVSGGMPAAQLVGDYVEADGLRMPGKRQAYRRKIDGQVNKEALLVSIDLSEIHYS</sequence>
<reference evidence="2" key="1">
    <citation type="submission" date="2016-10" db="EMBL/GenBank/DDBJ databases">
        <authorList>
            <person name="Varghese N."/>
            <person name="Submissions S."/>
        </authorList>
    </citation>
    <scope>NUCLEOTIDE SEQUENCE [LARGE SCALE GENOMIC DNA]</scope>
    <source>
        <strain evidence="2">BS3660</strain>
    </source>
</reference>
<dbReference type="EMBL" id="FNTC01000002">
    <property type="protein sequence ID" value="SEC34794.1"/>
    <property type="molecule type" value="Genomic_DNA"/>
</dbReference>
<name>A0A231GRE9_PSEJE</name>
<gene>
    <name evidence="1" type="ORF">SAMN04490187_4038</name>
</gene>
<accession>A0A231GRE9</accession>